<dbReference type="InterPro" id="IPR017452">
    <property type="entry name" value="GPCR_Rhodpsn_7TM"/>
</dbReference>
<dbReference type="Gene3D" id="1.20.1070.10">
    <property type="entry name" value="Rhodopsin 7-helix transmembrane proteins"/>
    <property type="match status" value="1"/>
</dbReference>
<dbReference type="GO" id="GO:0004930">
    <property type="term" value="F:G protein-coupled receptor activity"/>
    <property type="evidence" value="ECO:0007669"/>
    <property type="project" value="UniProtKB-KW"/>
</dbReference>
<dbReference type="GO" id="GO:0050661">
    <property type="term" value="F:NADP binding"/>
    <property type="evidence" value="ECO:0007669"/>
    <property type="project" value="InterPro"/>
</dbReference>
<keyword evidence="5 14" id="KW-1133">Transmembrane helix</keyword>
<dbReference type="EMBL" id="VCAZ01000003">
    <property type="protein sequence ID" value="TSK16146.1"/>
    <property type="molecule type" value="Genomic_DNA"/>
</dbReference>
<comment type="similarity">
    <text evidence="11">Belongs to the FMO family.</text>
</comment>
<evidence type="ECO:0000256" key="1">
    <source>
        <dbReference type="ARBA" id="ARBA00004141"/>
    </source>
</evidence>
<proteinExistence type="inferred from homology"/>
<feature type="region of interest" description="Disordered" evidence="13">
    <location>
        <begin position="287"/>
        <end position="314"/>
    </location>
</feature>
<evidence type="ECO:0000256" key="6">
    <source>
        <dbReference type="ARBA" id="ARBA00023002"/>
    </source>
</evidence>
<dbReference type="GO" id="GO:0050660">
    <property type="term" value="F:flavin adenine dinucleotide binding"/>
    <property type="evidence" value="ECO:0007669"/>
    <property type="project" value="InterPro"/>
</dbReference>
<evidence type="ECO:0000256" key="4">
    <source>
        <dbReference type="ARBA" id="ARBA00022827"/>
    </source>
</evidence>
<dbReference type="InterPro" id="IPR020946">
    <property type="entry name" value="Flavin_mOase-like"/>
</dbReference>
<feature type="transmembrane region" description="Helical" evidence="14">
    <location>
        <begin position="412"/>
        <end position="435"/>
    </location>
</feature>
<evidence type="ECO:0000256" key="9">
    <source>
        <dbReference type="ARBA" id="ARBA00023170"/>
    </source>
</evidence>
<keyword evidence="10" id="KW-0807">Transducer</keyword>
<dbReference type="AlphaFoldDB" id="A0A556TJX0"/>
<keyword evidence="7" id="KW-0297">G-protein coupled receptor</keyword>
<evidence type="ECO:0000313" key="17">
    <source>
        <dbReference type="Proteomes" id="UP000319801"/>
    </source>
</evidence>
<protein>
    <recommendedName>
        <fullName evidence="11">Flavin-containing monooxygenase</fullName>
        <ecNumber evidence="11">1.-.-.-</ecNumber>
    </recommendedName>
</protein>
<dbReference type="Pfam" id="PF10148">
    <property type="entry name" value="SCHIP-1_C"/>
    <property type="match status" value="1"/>
</dbReference>
<accession>A0A556TJX0</accession>
<feature type="coiled-coil region" evidence="12">
    <location>
        <begin position="314"/>
        <end position="341"/>
    </location>
</feature>
<dbReference type="SUPFAM" id="SSF81321">
    <property type="entry name" value="Family A G protein-coupled receptor-like"/>
    <property type="match status" value="1"/>
</dbReference>
<keyword evidence="8 14" id="KW-0472">Membrane</keyword>
<dbReference type="EC" id="1.-.-.-" evidence="11"/>
<dbReference type="SUPFAM" id="SSF51905">
    <property type="entry name" value="FAD/NAD(P)-binding domain"/>
    <property type="match status" value="1"/>
</dbReference>
<evidence type="ECO:0000259" key="15">
    <source>
        <dbReference type="PROSITE" id="PS50262"/>
    </source>
</evidence>
<evidence type="ECO:0000256" key="7">
    <source>
        <dbReference type="ARBA" id="ARBA00023040"/>
    </source>
</evidence>
<keyword evidence="9" id="KW-0675">Receptor</keyword>
<keyword evidence="4 11" id="KW-0274">FAD</keyword>
<dbReference type="Gene3D" id="3.50.50.60">
    <property type="entry name" value="FAD/NAD(P)-binding domain"/>
    <property type="match status" value="1"/>
</dbReference>
<feature type="domain" description="G-protein coupled receptors family 1 profile" evidence="15">
    <location>
        <begin position="400"/>
        <end position="548"/>
    </location>
</feature>
<dbReference type="InterPro" id="IPR047160">
    <property type="entry name" value="GP183-like"/>
</dbReference>
<keyword evidence="6 11" id="KW-0560">Oxidoreductase</keyword>
<feature type="transmembrane region" description="Helical" evidence="14">
    <location>
        <begin position="489"/>
        <end position="513"/>
    </location>
</feature>
<reference evidence="16 17" key="1">
    <citation type="journal article" date="2019" name="Genome Biol. Evol.">
        <title>Whole-Genome Sequencing of the Giant Devil Catfish, Bagarius yarrelli.</title>
        <authorList>
            <person name="Jiang W."/>
            <person name="Lv Y."/>
            <person name="Cheng L."/>
            <person name="Yang K."/>
            <person name="Chao B."/>
            <person name="Wang X."/>
            <person name="Li Y."/>
            <person name="Pan X."/>
            <person name="You X."/>
            <person name="Zhang Y."/>
            <person name="Yang J."/>
            <person name="Li J."/>
            <person name="Zhang X."/>
            <person name="Liu S."/>
            <person name="Sun C."/>
            <person name="Yang J."/>
            <person name="Shi Q."/>
        </authorList>
    </citation>
    <scope>NUCLEOTIDE SEQUENCE [LARGE SCALE GENOMIC DNA]</scope>
    <source>
        <strain evidence="16">JWS20170419001</strain>
        <tissue evidence="16">Muscle</tissue>
    </source>
</reference>
<dbReference type="InterPro" id="IPR015649">
    <property type="entry name" value="SCHIP_1_C"/>
</dbReference>
<evidence type="ECO:0000256" key="13">
    <source>
        <dbReference type="SAM" id="MobiDB-lite"/>
    </source>
</evidence>
<dbReference type="Proteomes" id="UP000319801">
    <property type="component" value="Unassembled WGS sequence"/>
</dbReference>
<evidence type="ECO:0000256" key="2">
    <source>
        <dbReference type="ARBA" id="ARBA00022630"/>
    </source>
</evidence>
<dbReference type="GO" id="GO:0004499">
    <property type="term" value="F:N,N-dimethylaniline monooxygenase activity"/>
    <property type="evidence" value="ECO:0007669"/>
    <property type="project" value="InterPro"/>
</dbReference>
<comment type="cofactor">
    <cofactor evidence="11">
        <name>FAD</name>
        <dbReference type="ChEBI" id="CHEBI:57692"/>
    </cofactor>
</comment>
<dbReference type="PRINTS" id="PR00237">
    <property type="entry name" value="GPCRRHODOPSN"/>
</dbReference>
<keyword evidence="17" id="KW-1185">Reference proteome</keyword>
<dbReference type="Pfam" id="PF00743">
    <property type="entry name" value="FMO-like"/>
    <property type="match status" value="1"/>
</dbReference>
<evidence type="ECO:0000256" key="5">
    <source>
        <dbReference type="ARBA" id="ARBA00022989"/>
    </source>
</evidence>
<evidence type="ECO:0000313" key="16">
    <source>
        <dbReference type="EMBL" id="TSK16146.1"/>
    </source>
</evidence>
<dbReference type="PANTHER" id="PTHR24237:SF41">
    <property type="entry name" value="P2Y PURINOCEPTOR 3-LIKE"/>
    <property type="match status" value="1"/>
</dbReference>
<comment type="caution">
    <text evidence="16">The sequence shown here is derived from an EMBL/GenBank/DDBJ whole genome shotgun (WGS) entry which is preliminary data.</text>
</comment>
<dbReference type="GO" id="GO:0016020">
    <property type="term" value="C:membrane"/>
    <property type="evidence" value="ECO:0007669"/>
    <property type="project" value="UniProtKB-SubCell"/>
</dbReference>
<evidence type="ECO:0000256" key="14">
    <source>
        <dbReference type="SAM" id="Phobius"/>
    </source>
</evidence>
<evidence type="ECO:0000256" key="8">
    <source>
        <dbReference type="ARBA" id="ARBA00023136"/>
    </source>
</evidence>
<dbReference type="PANTHER" id="PTHR24237">
    <property type="entry name" value="G-PROTEIN COUPLED RECEPTOR"/>
    <property type="match status" value="1"/>
</dbReference>
<dbReference type="OrthoDB" id="5957108at2759"/>
<dbReference type="InterPro" id="IPR036188">
    <property type="entry name" value="FAD/NAD-bd_sf"/>
</dbReference>
<organism evidence="16 17">
    <name type="scientific">Bagarius yarrelli</name>
    <name type="common">Goonch</name>
    <name type="synonym">Bagrus yarrelli</name>
    <dbReference type="NCBI Taxonomy" id="175774"/>
    <lineage>
        <taxon>Eukaryota</taxon>
        <taxon>Metazoa</taxon>
        <taxon>Chordata</taxon>
        <taxon>Craniata</taxon>
        <taxon>Vertebrata</taxon>
        <taxon>Euteleostomi</taxon>
        <taxon>Actinopterygii</taxon>
        <taxon>Neopterygii</taxon>
        <taxon>Teleostei</taxon>
        <taxon>Ostariophysi</taxon>
        <taxon>Siluriformes</taxon>
        <taxon>Sisoridae</taxon>
        <taxon>Sisorinae</taxon>
        <taxon>Bagarius</taxon>
    </lineage>
</organism>
<comment type="subcellular location">
    <subcellularLocation>
        <location evidence="1">Membrane</location>
        <topology evidence="1">Multi-pass membrane protein</topology>
    </subcellularLocation>
</comment>
<gene>
    <name evidence="16" type="ORF">Baya_1017</name>
</gene>
<evidence type="ECO:0000256" key="3">
    <source>
        <dbReference type="ARBA" id="ARBA00022692"/>
    </source>
</evidence>
<keyword evidence="2 11" id="KW-0285">Flavoprotein</keyword>
<dbReference type="PROSITE" id="PS50262">
    <property type="entry name" value="G_PROTEIN_RECEP_F1_2"/>
    <property type="match status" value="1"/>
</dbReference>
<dbReference type="InterPro" id="IPR000276">
    <property type="entry name" value="GPCR_Rhodpsn"/>
</dbReference>
<dbReference type="GO" id="GO:0008142">
    <property type="term" value="F:oxysterol binding"/>
    <property type="evidence" value="ECO:0007669"/>
    <property type="project" value="InterPro"/>
</dbReference>
<feature type="compositionally biased region" description="Basic and acidic residues" evidence="13">
    <location>
        <begin position="294"/>
        <end position="305"/>
    </location>
</feature>
<keyword evidence="3 14" id="KW-0812">Transmembrane</keyword>
<dbReference type="Pfam" id="PF00001">
    <property type="entry name" value="7tm_1"/>
    <property type="match status" value="1"/>
</dbReference>
<evidence type="ECO:0000256" key="11">
    <source>
        <dbReference type="RuleBase" id="RU361177"/>
    </source>
</evidence>
<evidence type="ECO:0000256" key="12">
    <source>
        <dbReference type="SAM" id="Coils"/>
    </source>
</evidence>
<keyword evidence="11" id="KW-0503">Monooxygenase</keyword>
<name>A0A556TJX0_BAGYA</name>
<evidence type="ECO:0000256" key="10">
    <source>
        <dbReference type="ARBA" id="ARBA00023224"/>
    </source>
</evidence>
<keyword evidence="12" id="KW-0175">Coiled coil</keyword>
<sequence length="633" mass="71868">MALSPAPRQFNSTVEEVKPISMETDRGGSVKWEEKVIHSHSYRCPEPFAYLSVVVLGAGASGVDISFQLVRDKAQVILSLNKPSLSFALSLEIKQASLVVKVLDDGFLLFQDGSVAHSQVPLLCTGYNYHFSFSAWRSIENGFSLKRVFVTNQPMEEEVDSSGQEEQNADDPALSGASFVAQNQPQHLQKPYTQDQDLPIMHWEDLSLRIAELEKQEEERRKNAEFMVLPDQEIVPGHWHHVKHQSFSKTPWEDGDNLGGHRFPCITSRFNSSKKLQLCFINDTESDQESDEGASFKEKTHESTGQRRQSAGLKQEVRAALSELRDKLWAEQRQQQQLKHKDVSFRRRKLSRSDLQTCSVLQLNALKTSLNKDIQVDGNGKNATMENGLNQVGREMYTNCFDVATDTEFSEYIPYGIVLHLLGFFVPFIVIAWCYSQVVWTIFQTLHTQPYTQEAGDNKKGPATQTSLSISGSQNAPYISRRRKSIKTIITITFLFALCFLPFHITRTLYLILKQRNAECHTIHAISVCYKVTRPLASFNSWLNALLYFLTGDNSISCCGLTETSHHMHHVWPTRANGEMKEEVVAEKRKQGAKQTNNQQRNTKPLGITQRTVNITKPCAWWLSYELSVSDQL</sequence>